<dbReference type="Gene3D" id="3.40.50.300">
    <property type="entry name" value="P-loop containing nucleotide triphosphate hydrolases"/>
    <property type="match status" value="1"/>
</dbReference>
<dbReference type="PANTHER" id="PTHR43297">
    <property type="entry name" value="OLIGOPEPTIDE TRANSPORT ATP-BINDING PROTEIN APPD"/>
    <property type="match status" value="1"/>
</dbReference>
<keyword evidence="9" id="KW-0547">Nucleotide-binding</keyword>
<protein>
    <submittedName>
        <fullName evidence="9">ATP-binding cassette domain-containing protein</fullName>
    </submittedName>
</protein>
<dbReference type="InterPro" id="IPR050388">
    <property type="entry name" value="ABC_Ni/Peptide_Import"/>
</dbReference>
<keyword evidence="6" id="KW-1278">Translocase</keyword>
<evidence type="ECO:0000259" key="8">
    <source>
        <dbReference type="Pfam" id="PF00005"/>
    </source>
</evidence>
<accession>A0ABU2K1K6</accession>
<evidence type="ECO:0000256" key="5">
    <source>
        <dbReference type="ARBA" id="ARBA00022519"/>
    </source>
</evidence>
<proteinExistence type="inferred from homology"/>
<feature type="non-terminal residue" evidence="9">
    <location>
        <position position="55"/>
    </location>
</feature>
<organism evidence="9 10">
    <name type="scientific">Streptomyces chisholmiae</name>
    <dbReference type="NCBI Taxonomy" id="3075540"/>
    <lineage>
        <taxon>Bacteria</taxon>
        <taxon>Bacillati</taxon>
        <taxon>Actinomycetota</taxon>
        <taxon>Actinomycetes</taxon>
        <taxon>Kitasatosporales</taxon>
        <taxon>Streptomycetaceae</taxon>
        <taxon>Streptomyces</taxon>
    </lineage>
</organism>
<sequence>MNQPVLKVDDLRVTIGRREIVRGVSFEVHREQTVGIVGESGSGKSMTVLSATGLL</sequence>
<dbReference type="SUPFAM" id="SSF52540">
    <property type="entry name" value="P-loop containing nucleoside triphosphate hydrolases"/>
    <property type="match status" value="1"/>
</dbReference>
<evidence type="ECO:0000256" key="7">
    <source>
        <dbReference type="ARBA" id="ARBA00023136"/>
    </source>
</evidence>
<dbReference type="PANTHER" id="PTHR43297:SF14">
    <property type="entry name" value="ATPASE AAA-TYPE CORE DOMAIN-CONTAINING PROTEIN"/>
    <property type="match status" value="1"/>
</dbReference>
<dbReference type="Pfam" id="PF00005">
    <property type="entry name" value="ABC_tran"/>
    <property type="match status" value="1"/>
</dbReference>
<evidence type="ECO:0000313" key="9">
    <source>
        <dbReference type="EMBL" id="MDT0270952.1"/>
    </source>
</evidence>
<name>A0ABU2K1K6_9ACTN</name>
<keyword evidence="7" id="KW-0472">Membrane</keyword>
<reference evidence="10" key="1">
    <citation type="submission" date="2023-07" db="EMBL/GenBank/DDBJ databases">
        <title>30 novel species of actinomycetes from the DSMZ collection.</title>
        <authorList>
            <person name="Nouioui I."/>
        </authorList>
    </citation>
    <scope>NUCLEOTIDE SEQUENCE [LARGE SCALE GENOMIC DNA]</scope>
    <source>
        <strain evidence="10">DSM 44915</strain>
    </source>
</reference>
<dbReference type="GO" id="GO:0005524">
    <property type="term" value="F:ATP binding"/>
    <property type="evidence" value="ECO:0007669"/>
    <property type="project" value="UniProtKB-KW"/>
</dbReference>
<evidence type="ECO:0000256" key="4">
    <source>
        <dbReference type="ARBA" id="ARBA00022475"/>
    </source>
</evidence>
<comment type="similarity">
    <text evidence="2">Belongs to the ABC transporter superfamily.</text>
</comment>
<feature type="domain" description="ABC transporter" evidence="8">
    <location>
        <begin position="22"/>
        <end position="53"/>
    </location>
</feature>
<evidence type="ECO:0000256" key="2">
    <source>
        <dbReference type="ARBA" id="ARBA00005417"/>
    </source>
</evidence>
<dbReference type="RefSeq" id="WP_311671003.1">
    <property type="nucleotide sequence ID" value="NZ_JAVREO010000100.1"/>
</dbReference>
<evidence type="ECO:0000256" key="6">
    <source>
        <dbReference type="ARBA" id="ARBA00022967"/>
    </source>
</evidence>
<keyword evidence="10" id="KW-1185">Reference proteome</keyword>
<keyword evidence="5" id="KW-0997">Cell inner membrane</keyword>
<evidence type="ECO:0000313" key="10">
    <source>
        <dbReference type="Proteomes" id="UP001183410"/>
    </source>
</evidence>
<dbReference type="EMBL" id="JAVREO010000100">
    <property type="protein sequence ID" value="MDT0270952.1"/>
    <property type="molecule type" value="Genomic_DNA"/>
</dbReference>
<comment type="subcellular location">
    <subcellularLocation>
        <location evidence="1">Membrane</location>
    </subcellularLocation>
</comment>
<keyword evidence="3" id="KW-0813">Transport</keyword>
<dbReference type="Proteomes" id="UP001183410">
    <property type="component" value="Unassembled WGS sequence"/>
</dbReference>
<keyword evidence="4" id="KW-1003">Cell membrane</keyword>
<evidence type="ECO:0000256" key="1">
    <source>
        <dbReference type="ARBA" id="ARBA00004370"/>
    </source>
</evidence>
<dbReference type="InterPro" id="IPR027417">
    <property type="entry name" value="P-loop_NTPase"/>
</dbReference>
<evidence type="ECO:0000256" key="3">
    <source>
        <dbReference type="ARBA" id="ARBA00022448"/>
    </source>
</evidence>
<comment type="caution">
    <text evidence="9">The sequence shown here is derived from an EMBL/GenBank/DDBJ whole genome shotgun (WGS) entry which is preliminary data.</text>
</comment>
<keyword evidence="9" id="KW-0067">ATP-binding</keyword>
<gene>
    <name evidence="9" type="ORF">RM844_32260</name>
</gene>
<dbReference type="InterPro" id="IPR003439">
    <property type="entry name" value="ABC_transporter-like_ATP-bd"/>
</dbReference>